<reference evidence="2" key="1">
    <citation type="submission" date="2023-06" db="EMBL/GenBank/DDBJ databases">
        <title>SYSU T00b26.</title>
        <authorList>
            <person name="Gao L."/>
            <person name="Fang B.-Z."/>
            <person name="Li W.-J."/>
        </authorList>
    </citation>
    <scope>NUCLEOTIDE SEQUENCE</scope>
    <source>
        <strain evidence="2">SYSU T00b26</strain>
    </source>
</reference>
<protein>
    <recommendedName>
        <fullName evidence="1">ABC-three component systems C-terminal domain-containing protein</fullName>
    </recommendedName>
</protein>
<keyword evidence="3" id="KW-1185">Reference proteome</keyword>
<organism evidence="2 3">
    <name type="scientific">Demequina zhanjiangensis</name>
    <dbReference type="NCBI Taxonomy" id="3051659"/>
    <lineage>
        <taxon>Bacteria</taxon>
        <taxon>Bacillati</taxon>
        <taxon>Actinomycetota</taxon>
        <taxon>Actinomycetes</taxon>
        <taxon>Micrococcales</taxon>
        <taxon>Demequinaceae</taxon>
        <taxon>Demequina</taxon>
    </lineage>
</organism>
<comment type="caution">
    <text evidence="2">The sequence shown here is derived from an EMBL/GenBank/DDBJ whole genome shotgun (WGS) entry which is preliminary data.</text>
</comment>
<dbReference type="InterPro" id="IPR046917">
    <property type="entry name" value="ABC-3C_CTD12"/>
</dbReference>
<dbReference type="EMBL" id="JAUHPV010000004">
    <property type="protein sequence ID" value="MDN4472881.1"/>
    <property type="molecule type" value="Genomic_DNA"/>
</dbReference>
<sequence>MRYPFHDLDDSKFERLVVALMRELFGLAVEEFSPGPDGGRDARFTGTAERFPSAASPWVGCTIGQAKHTSGFNTHISDSDFSGAGETSLISVEIERVKALVKSGELDNYLLITNRRAGAIAATDIRDRIAREVGIPTERIFVAGIEFLDSMLEKFPGLVRQAHLEMPDVPLNVPSQDLAEIILAVSKALGADDLLTDAPVVDRVSLAQKDAANGMSSEFSSQLARNYLDLTIEIQRFLAAPGNVDVLRRYEAAVEDFQLKIIAHRSDFESFDRLFNYLVGLLFSRDTVLGRERRLTRALVFYMYWNCDIGRVPDAIAE</sequence>
<evidence type="ECO:0000313" key="3">
    <source>
        <dbReference type="Proteomes" id="UP001172738"/>
    </source>
</evidence>
<gene>
    <name evidence="2" type="ORF">QQX04_07730</name>
</gene>
<feature type="domain" description="ABC-three component systems C-terminal" evidence="1">
    <location>
        <begin position="168"/>
        <end position="310"/>
    </location>
</feature>
<proteinExistence type="predicted"/>
<evidence type="ECO:0000313" key="2">
    <source>
        <dbReference type="EMBL" id="MDN4472881.1"/>
    </source>
</evidence>
<dbReference type="Proteomes" id="UP001172738">
    <property type="component" value="Unassembled WGS sequence"/>
</dbReference>
<dbReference type="Pfam" id="PF20279">
    <property type="entry name" value="CTD12"/>
    <property type="match status" value="1"/>
</dbReference>
<name>A0ABT8G177_9MICO</name>
<evidence type="ECO:0000259" key="1">
    <source>
        <dbReference type="Pfam" id="PF20279"/>
    </source>
</evidence>
<accession>A0ABT8G177</accession>
<dbReference type="RefSeq" id="WP_301127872.1">
    <property type="nucleotide sequence ID" value="NZ_JAUHPV010000004.1"/>
</dbReference>